<proteinExistence type="predicted"/>
<dbReference type="PROSITE" id="PS51011">
    <property type="entry name" value="ARID"/>
    <property type="match status" value="1"/>
</dbReference>
<organism evidence="7 8">
    <name type="scientific">Cladobotryum mycophilum</name>
    <dbReference type="NCBI Taxonomy" id="491253"/>
    <lineage>
        <taxon>Eukaryota</taxon>
        <taxon>Fungi</taxon>
        <taxon>Dikarya</taxon>
        <taxon>Ascomycota</taxon>
        <taxon>Pezizomycotina</taxon>
        <taxon>Sordariomycetes</taxon>
        <taxon>Hypocreomycetidae</taxon>
        <taxon>Hypocreales</taxon>
        <taxon>Hypocreaceae</taxon>
        <taxon>Cladobotryum</taxon>
    </lineage>
</organism>
<evidence type="ECO:0000313" key="7">
    <source>
        <dbReference type="EMBL" id="KAK5987867.1"/>
    </source>
</evidence>
<evidence type="ECO:0000256" key="3">
    <source>
        <dbReference type="ARBA" id="ARBA00023163"/>
    </source>
</evidence>
<evidence type="ECO:0000259" key="6">
    <source>
        <dbReference type="PROSITE" id="PS51011"/>
    </source>
</evidence>
<evidence type="ECO:0000256" key="1">
    <source>
        <dbReference type="ARBA" id="ARBA00023015"/>
    </source>
</evidence>
<dbReference type="PANTHER" id="PTHR15348">
    <property type="entry name" value="AT-RICH INTERACTIVE DOMAIN-CONTAINING PROTEIN ARID DOMAIN- CONTAINING PROTEIN DEAD RINGER PROTEIN B-CELL REGULATOR OF IGH TRANSCRIPTION BRIGHT"/>
    <property type="match status" value="1"/>
</dbReference>
<dbReference type="Gene3D" id="1.10.150.60">
    <property type="entry name" value="ARID DNA-binding domain"/>
    <property type="match status" value="1"/>
</dbReference>
<dbReference type="SMART" id="SM01014">
    <property type="entry name" value="ARID"/>
    <property type="match status" value="1"/>
</dbReference>
<keyword evidence="1" id="KW-0805">Transcription regulation</keyword>
<evidence type="ECO:0000256" key="4">
    <source>
        <dbReference type="ARBA" id="ARBA00023242"/>
    </source>
</evidence>
<protein>
    <recommendedName>
        <fullName evidence="6">ARID domain-containing protein</fullName>
    </recommendedName>
</protein>
<keyword evidence="3" id="KW-0804">Transcription</keyword>
<dbReference type="EMBL" id="JAVFKD010000016">
    <property type="protein sequence ID" value="KAK5987867.1"/>
    <property type="molecule type" value="Genomic_DNA"/>
</dbReference>
<keyword evidence="8" id="KW-1185">Reference proteome</keyword>
<comment type="caution">
    <text evidence="7">The sequence shown here is derived from an EMBL/GenBank/DDBJ whole genome shotgun (WGS) entry which is preliminary data.</text>
</comment>
<evidence type="ECO:0000313" key="8">
    <source>
        <dbReference type="Proteomes" id="UP001338125"/>
    </source>
</evidence>
<keyword evidence="4" id="KW-0539">Nucleus</keyword>
<gene>
    <name evidence="7" type="ORF">PT974_12002</name>
</gene>
<dbReference type="SUPFAM" id="SSF46774">
    <property type="entry name" value="ARID-like"/>
    <property type="match status" value="1"/>
</dbReference>
<dbReference type="PANTHER" id="PTHR15348:SF0">
    <property type="entry name" value="PROTEIN DEAD RINGER"/>
    <property type="match status" value="1"/>
</dbReference>
<reference evidence="7 8" key="1">
    <citation type="submission" date="2024-01" db="EMBL/GenBank/DDBJ databases">
        <title>Complete genome of Cladobotryum mycophilum ATHUM6906.</title>
        <authorList>
            <person name="Christinaki A.C."/>
            <person name="Myridakis A.I."/>
            <person name="Kouvelis V.N."/>
        </authorList>
    </citation>
    <scope>NUCLEOTIDE SEQUENCE [LARGE SCALE GENOMIC DNA]</scope>
    <source>
        <strain evidence="7 8">ATHUM6906</strain>
    </source>
</reference>
<name>A0ABR0S6U5_9HYPO</name>
<dbReference type="InterPro" id="IPR045147">
    <property type="entry name" value="ARI3A/B/C"/>
</dbReference>
<feature type="region of interest" description="Disordered" evidence="5">
    <location>
        <begin position="137"/>
        <end position="176"/>
    </location>
</feature>
<dbReference type="SMART" id="SM00501">
    <property type="entry name" value="BRIGHT"/>
    <property type="match status" value="1"/>
</dbReference>
<evidence type="ECO:0000256" key="5">
    <source>
        <dbReference type="SAM" id="MobiDB-lite"/>
    </source>
</evidence>
<dbReference type="Proteomes" id="UP001338125">
    <property type="component" value="Unassembled WGS sequence"/>
</dbReference>
<dbReference type="Pfam" id="PF01388">
    <property type="entry name" value="ARID"/>
    <property type="match status" value="1"/>
</dbReference>
<keyword evidence="2" id="KW-0238">DNA-binding</keyword>
<dbReference type="CDD" id="cd16100">
    <property type="entry name" value="ARID"/>
    <property type="match status" value="1"/>
</dbReference>
<feature type="domain" description="ARID" evidence="6">
    <location>
        <begin position="16"/>
        <end position="110"/>
    </location>
</feature>
<sequence length="215" mass="23901">MAPSTQEVQPHAIDRTPEYEDFMTKLKDYHNKRGTLLDPEPKVGLVHLDLFKVFNHIVANGGYDKVSEEKLAWRRMAAELGLFSNNEASTAFALKEKFYKNLAAYEIKTVHGKEPPPKEILEDVTAKGASLLTRTKENFRGKRESNVGATDSAASGDDGTPVRERPALDAAASARASRGLREAPLKEFSFNRIQGHLALQGKAPTNKIIIHLHQR</sequence>
<accession>A0ABR0S6U5</accession>
<dbReference type="InterPro" id="IPR036431">
    <property type="entry name" value="ARID_dom_sf"/>
</dbReference>
<evidence type="ECO:0000256" key="2">
    <source>
        <dbReference type="ARBA" id="ARBA00023125"/>
    </source>
</evidence>
<dbReference type="InterPro" id="IPR001606">
    <property type="entry name" value="ARID_dom"/>
</dbReference>